<keyword evidence="3" id="KW-0238">DNA-binding</keyword>
<dbReference type="AlphaFoldDB" id="A0A6M8SNI9"/>
<keyword evidence="4" id="KW-0804">Transcription</keyword>
<dbReference type="EMBL" id="CP054143">
    <property type="protein sequence ID" value="QKJ65754.1"/>
    <property type="molecule type" value="Genomic_DNA"/>
</dbReference>
<evidence type="ECO:0000313" key="6">
    <source>
        <dbReference type="EMBL" id="QKJ65754.1"/>
    </source>
</evidence>
<dbReference type="KEGG" id="dee:HQN60_02875"/>
<evidence type="ECO:0000256" key="3">
    <source>
        <dbReference type="ARBA" id="ARBA00023125"/>
    </source>
</evidence>
<gene>
    <name evidence="6" type="ORF">HQN60_02875</name>
</gene>
<dbReference type="SUPFAM" id="SSF53850">
    <property type="entry name" value="Periplasmic binding protein-like II"/>
    <property type="match status" value="1"/>
</dbReference>
<name>A0A6M8SNI9_9NEIS</name>
<keyword evidence="2" id="KW-0805">Transcription regulation</keyword>
<protein>
    <submittedName>
        <fullName evidence="6">LysR family transcriptional regulator</fullName>
    </submittedName>
</protein>
<keyword evidence="7" id="KW-1185">Reference proteome</keyword>
<dbReference type="PRINTS" id="PR00039">
    <property type="entry name" value="HTHLYSR"/>
</dbReference>
<dbReference type="PANTHER" id="PTHR30126:SF40">
    <property type="entry name" value="HTH-TYPE TRANSCRIPTIONAL REGULATOR GLTR"/>
    <property type="match status" value="1"/>
</dbReference>
<dbReference type="GO" id="GO:0003700">
    <property type="term" value="F:DNA-binding transcription factor activity"/>
    <property type="evidence" value="ECO:0007669"/>
    <property type="project" value="InterPro"/>
</dbReference>
<dbReference type="InterPro" id="IPR000847">
    <property type="entry name" value="LysR_HTH_N"/>
</dbReference>
<dbReference type="Pfam" id="PF00126">
    <property type="entry name" value="HTH_1"/>
    <property type="match status" value="1"/>
</dbReference>
<dbReference type="PANTHER" id="PTHR30126">
    <property type="entry name" value="HTH-TYPE TRANSCRIPTIONAL REGULATOR"/>
    <property type="match status" value="1"/>
</dbReference>
<dbReference type="InterPro" id="IPR036390">
    <property type="entry name" value="WH_DNA-bd_sf"/>
</dbReference>
<comment type="similarity">
    <text evidence="1">Belongs to the LysR transcriptional regulatory family.</text>
</comment>
<dbReference type="Gene3D" id="1.10.10.10">
    <property type="entry name" value="Winged helix-like DNA-binding domain superfamily/Winged helix DNA-binding domain"/>
    <property type="match status" value="1"/>
</dbReference>
<dbReference type="FunFam" id="1.10.10.10:FF:000001">
    <property type="entry name" value="LysR family transcriptional regulator"/>
    <property type="match status" value="1"/>
</dbReference>
<accession>A0A6M8SNI9</accession>
<dbReference type="CDD" id="cd05466">
    <property type="entry name" value="PBP2_LTTR_substrate"/>
    <property type="match status" value="1"/>
</dbReference>
<dbReference type="GO" id="GO:0000976">
    <property type="term" value="F:transcription cis-regulatory region binding"/>
    <property type="evidence" value="ECO:0007669"/>
    <property type="project" value="TreeGrafter"/>
</dbReference>
<dbReference type="Proteomes" id="UP000504844">
    <property type="component" value="Chromosome"/>
</dbReference>
<dbReference type="SUPFAM" id="SSF46785">
    <property type="entry name" value="Winged helix' DNA-binding domain"/>
    <property type="match status" value="1"/>
</dbReference>
<dbReference type="RefSeq" id="WP_173532262.1">
    <property type="nucleotide sequence ID" value="NZ_CP054143.1"/>
</dbReference>
<proteinExistence type="inferred from homology"/>
<reference evidence="6 7" key="1">
    <citation type="submission" date="2020-05" db="EMBL/GenBank/DDBJ databases">
        <title>Complete genome sequence of Deefgea sp. D17.</title>
        <authorList>
            <person name="Bae J.-W."/>
            <person name="Han J.E."/>
        </authorList>
    </citation>
    <scope>NUCLEOTIDE SEQUENCE [LARGE SCALE GENOMIC DNA]</scope>
    <source>
        <strain evidence="6 7">D17</strain>
    </source>
</reference>
<dbReference type="Pfam" id="PF03466">
    <property type="entry name" value="LysR_substrate"/>
    <property type="match status" value="1"/>
</dbReference>
<evidence type="ECO:0000256" key="2">
    <source>
        <dbReference type="ARBA" id="ARBA00023015"/>
    </source>
</evidence>
<organism evidence="6 7">
    <name type="scientific">Deefgea piscis</name>
    <dbReference type="NCBI Taxonomy" id="2739061"/>
    <lineage>
        <taxon>Bacteria</taxon>
        <taxon>Pseudomonadati</taxon>
        <taxon>Pseudomonadota</taxon>
        <taxon>Betaproteobacteria</taxon>
        <taxon>Neisseriales</taxon>
        <taxon>Chitinibacteraceae</taxon>
        <taxon>Deefgea</taxon>
    </lineage>
</organism>
<evidence type="ECO:0000259" key="5">
    <source>
        <dbReference type="PROSITE" id="PS50931"/>
    </source>
</evidence>
<dbReference type="Gene3D" id="3.40.190.290">
    <property type="match status" value="1"/>
</dbReference>
<evidence type="ECO:0000313" key="7">
    <source>
        <dbReference type="Proteomes" id="UP000504844"/>
    </source>
</evidence>
<sequence>MEIYQLRTFVTVAQQGHLTQAAELLHLSQPAVTAQIKALEEEFGVALFERYPGGVQLTEAGKLILPDAQQILAQARSLLYRAKALQNEPKGKVRIGTIGVPGRLKLGPWLAQLRESYPLLTVQTTHGISVGVLNEVRKKMLDAGFYLGRNPYQNVNTVPLSEIGFCVALPPTMAHLQDADWKTLGSALWLGLSQFTSLADISQELWRSQNIAPKLVGEFDEEATLLELIKSGVGIAILAERTAHRYAADGSIVLWRNGEVATRALLQFIYSSDREKDPMIDMLIKALRTTWQEESACLIQ</sequence>
<evidence type="ECO:0000256" key="4">
    <source>
        <dbReference type="ARBA" id="ARBA00023163"/>
    </source>
</evidence>
<dbReference type="InterPro" id="IPR036388">
    <property type="entry name" value="WH-like_DNA-bd_sf"/>
</dbReference>
<evidence type="ECO:0000256" key="1">
    <source>
        <dbReference type="ARBA" id="ARBA00009437"/>
    </source>
</evidence>
<dbReference type="PROSITE" id="PS50931">
    <property type="entry name" value="HTH_LYSR"/>
    <property type="match status" value="1"/>
</dbReference>
<feature type="domain" description="HTH lysR-type" evidence="5">
    <location>
        <begin position="1"/>
        <end position="58"/>
    </location>
</feature>
<dbReference type="InterPro" id="IPR005119">
    <property type="entry name" value="LysR_subst-bd"/>
</dbReference>